<keyword evidence="7 8" id="KW-0472">Membrane</keyword>
<feature type="transmembrane region" description="Helical" evidence="8">
    <location>
        <begin position="234"/>
        <end position="255"/>
    </location>
</feature>
<dbReference type="Gene3D" id="1.20.1250.20">
    <property type="entry name" value="MFS general substrate transporter like domains"/>
    <property type="match status" value="2"/>
</dbReference>
<comment type="subcellular location">
    <subcellularLocation>
        <location evidence="1">Cell membrane</location>
        <topology evidence="1">Multi-pass membrane protein</topology>
    </subcellularLocation>
</comment>
<feature type="transmembrane region" description="Helical" evidence="8">
    <location>
        <begin position="396"/>
        <end position="418"/>
    </location>
</feature>
<reference evidence="10 11" key="1">
    <citation type="submission" date="2016-07" db="EMBL/GenBank/DDBJ databases">
        <title>Genome analysis of Burkholderia fungorum ES3-20.</title>
        <authorList>
            <person name="Xu D."/>
            <person name="Yao R."/>
            <person name="Zheng S."/>
        </authorList>
    </citation>
    <scope>NUCLEOTIDE SEQUENCE [LARGE SCALE GENOMIC DNA]</scope>
    <source>
        <strain evidence="10 11">ES3-20</strain>
    </source>
</reference>
<evidence type="ECO:0000259" key="9">
    <source>
        <dbReference type="PROSITE" id="PS50850"/>
    </source>
</evidence>
<organism evidence="10 11">
    <name type="scientific">Paraburkholderia fungorum</name>
    <dbReference type="NCBI Taxonomy" id="134537"/>
    <lineage>
        <taxon>Bacteria</taxon>
        <taxon>Pseudomonadati</taxon>
        <taxon>Pseudomonadota</taxon>
        <taxon>Betaproteobacteria</taxon>
        <taxon>Burkholderiales</taxon>
        <taxon>Burkholderiaceae</taxon>
        <taxon>Paraburkholderia</taxon>
    </lineage>
</organism>
<feature type="transmembrane region" description="Helical" evidence="8">
    <location>
        <begin position="267"/>
        <end position="288"/>
    </location>
</feature>
<keyword evidence="5" id="KW-0769">Symport</keyword>
<evidence type="ECO:0000256" key="8">
    <source>
        <dbReference type="SAM" id="Phobius"/>
    </source>
</evidence>
<accession>A0A3R7EVR7</accession>
<keyword evidence="2" id="KW-0813">Transport</keyword>
<dbReference type="RefSeq" id="WP_120342803.1">
    <property type="nucleotide sequence ID" value="NZ_MCAS01000002.1"/>
</dbReference>
<dbReference type="InterPro" id="IPR036259">
    <property type="entry name" value="MFS_trans_sf"/>
</dbReference>
<evidence type="ECO:0000256" key="2">
    <source>
        <dbReference type="ARBA" id="ARBA00022448"/>
    </source>
</evidence>
<evidence type="ECO:0000256" key="3">
    <source>
        <dbReference type="ARBA" id="ARBA00022475"/>
    </source>
</evidence>
<proteinExistence type="predicted"/>
<feature type="transmembrane region" description="Helical" evidence="8">
    <location>
        <begin position="81"/>
        <end position="100"/>
    </location>
</feature>
<protein>
    <submittedName>
        <fullName evidence="10">MFS transporter</fullName>
    </submittedName>
</protein>
<dbReference type="GO" id="GO:0015293">
    <property type="term" value="F:symporter activity"/>
    <property type="evidence" value="ECO:0007669"/>
    <property type="project" value="UniProtKB-KW"/>
</dbReference>
<feature type="transmembrane region" description="Helical" evidence="8">
    <location>
        <begin position="52"/>
        <end position="74"/>
    </location>
</feature>
<evidence type="ECO:0000313" key="11">
    <source>
        <dbReference type="Proteomes" id="UP000283709"/>
    </source>
</evidence>
<dbReference type="EMBL" id="MCAS01000002">
    <property type="protein sequence ID" value="RKF50086.1"/>
    <property type="molecule type" value="Genomic_DNA"/>
</dbReference>
<dbReference type="Proteomes" id="UP000283709">
    <property type="component" value="Unassembled WGS sequence"/>
</dbReference>
<dbReference type="InterPro" id="IPR051084">
    <property type="entry name" value="H+-coupled_symporters"/>
</dbReference>
<feature type="transmembrane region" description="Helical" evidence="8">
    <location>
        <begin position="147"/>
        <end position="170"/>
    </location>
</feature>
<keyword evidence="4 8" id="KW-0812">Transmembrane</keyword>
<feature type="transmembrane region" description="Helical" evidence="8">
    <location>
        <begin position="182"/>
        <end position="201"/>
    </location>
</feature>
<dbReference type="InterPro" id="IPR005828">
    <property type="entry name" value="MFS_sugar_transport-like"/>
</dbReference>
<comment type="caution">
    <text evidence="10">The sequence shown here is derived from an EMBL/GenBank/DDBJ whole genome shotgun (WGS) entry which is preliminary data.</text>
</comment>
<evidence type="ECO:0000256" key="5">
    <source>
        <dbReference type="ARBA" id="ARBA00022847"/>
    </source>
</evidence>
<dbReference type="FunFam" id="1.20.1250.20:FF:000001">
    <property type="entry name" value="Dicarboxylate MFS transporter"/>
    <property type="match status" value="1"/>
</dbReference>
<dbReference type="PANTHER" id="PTHR43528">
    <property type="entry name" value="ALPHA-KETOGLUTARATE PERMEASE"/>
    <property type="match status" value="1"/>
</dbReference>
<evidence type="ECO:0000256" key="6">
    <source>
        <dbReference type="ARBA" id="ARBA00022989"/>
    </source>
</evidence>
<sequence length="429" mass="45295">MQELFKHRRVIFASTIGNVLEWYDFIAFGYLMGVISRHFFPANAGSSATLLIAATFGVSFVARPVGGIVLGIYADRAGRKAALLLVIAMMTVATALIGLAPTYAQAGVVATVIMVLARILQGISAGGEFGSATSMLVESAPAHQKGLFGSFQMFAQAVAGVLASLVGVLITQGLTPAQLESWGWRLPFLLGLLIGPVGLYIRNRVDEPELFRATREREPGLPFGQVLRGYWREIIIASGLVAGTTIMQFVFNIYMPTYAVQYLQMPPGTPFIVIAVSGVVRILACPAFGALSDRVGRKSVLGWGFVFSLVAVWPCFAWLKAEPAMSTLLAIELLFGVLGAAVLGPLSTALAEMFPVSGRSSGLSVSYNLSTTIFGGFTPLIVTGLIVATGDRMAPAYYVIFGVLLGLAATLALPGAAAKPTAQDAPQHG</sequence>
<evidence type="ECO:0000256" key="7">
    <source>
        <dbReference type="ARBA" id="ARBA00023136"/>
    </source>
</evidence>
<feature type="transmembrane region" description="Helical" evidence="8">
    <location>
        <begin position="300"/>
        <end position="319"/>
    </location>
</feature>
<keyword evidence="3" id="KW-1003">Cell membrane</keyword>
<dbReference type="SUPFAM" id="SSF103473">
    <property type="entry name" value="MFS general substrate transporter"/>
    <property type="match status" value="1"/>
</dbReference>
<dbReference type="Pfam" id="PF00083">
    <property type="entry name" value="Sugar_tr"/>
    <property type="match status" value="2"/>
</dbReference>
<keyword evidence="6 8" id="KW-1133">Transmembrane helix</keyword>
<feature type="transmembrane region" description="Helical" evidence="8">
    <location>
        <begin position="20"/>
        <end position="40"/>
    </location>
</feature>
<evidence type="ECO:0000256" key="1">
    <source>
        <dbReference type="ARBA" id="ARBA00004651"/>
    </source>
</evidence>
<name>A0A3R7EVR7_9BURK</name>
<dbReference type="InterPro" id="IPR020846">
    <property type="entry name" value="MFS_dom"/>
</dbReference>
<dbReference type="AlphaFoldDB" id="A0A3R7EVR7"/>
<dbReference type="PROSITE" id="PS50850">
    <property type="entry name" value="MFS"/>
    <property type="match status" value="1"/>
</dbReference>
<feature type="transmembrane region" description="Helical" evidence="8">
    <location>
        <begin position="325"/>
        <end position="346"/>
    </location>
</feature>
<dbReference type="GO" id="GO:0005886">
    <property type="term" value="C:plasma membrane"/>
    <property type="evidence" value="ECO:0007669"/>
    <property type="project" value="UniProtKB-SubCell"/>
</dbReference>
<feature type="domain" description="Major facilitator superfamily (MFS) profile" evidence="9">
    <location>
        <begin position="10"/>
        <end position="420"/>
    </location>
</feature>
<dbReference type="PANTHER" id="PTHR43528:SF8">
    <property type="entry name" value="BLR0239 PROTEIN"/>
    <property type="match status" value="1"/>
</dbReference>
<evidence type="ECO:0000313" key="10">
    <source>
        <dbReference type="EMBL" id="RKF50086.1"/>
    </source>
</evidence>
<dbReference type="OrthoDB" id="9066401at2"/>
<feature type="transmembrane region" description="Helical" evidence="8">
    <location>
        <begin position="367"/>
        <end position="390"/>
    </location>
</feature>
<gene>
    <name evidence="10" type="ORF">BCY88_15065</name>
</gene>
<evidence type="ECO:0000256" key="4">
    <source>
        <dbReference type="ARBA" id="ARBA00022692"/>
    </source>
</evidence>